<accession>A0A0R1ETL1</accession>
<dbReference type="Gene3D" id="3.20.20.140">
    <property type="entry name" value="Metal-dependent hydrolases"/>
    <property type="match status" value="1"/>
</dbReference>
<evidence type="ECO:0000313" key="6">
    <source>
        <dbReference type="EMBL" id="KRK11089.1"/>
    </source>
</evidence>
<proteinExistence type="inferred from homology"/>
<sequence>MLPGIDDGSKDLTTSLELAKAAVADGITHALMTPHHMNGHYTNHAADVIRLTDEFQNELEKRNIPLTVFPCQEVRINGDLLEAIDHHDILTCDVTGHYVLIEFPSDDVPLYTQNMLFEVMQRGMVPVIVHPERNTRLMKHPGLLYQMIERGAFAQVTASSYVGTFGKKVQQFSEDIIDAGLAHVFASDAHHLPGRSYEMSAAFKRLERKRGEKKAKIFEDNARALVNGDPLVRFNERKVEKRLLSRIDTLSCLHKNISEKINTRLVRVLISCYNILCKQGKGATASVPSSE</sequence>
<dbReference type="PATRIC" id="fig|1423816.3.peg.1326"/>
<evidence type="ECO:0000313" key="7">
    <source>
        <dbReference type="Proteomes" id="UP000051984"/>
    </source>
</evidence>
<evidence type="ECO:0000256" key="3">
    <source>
        <dbReference type="ARBA" id="ARBA00022801"/>
    </source>
</evidence>
<evidence type="ECO:0000256" key="4">
    <source>
        <dbReference type="ARBA" id="ARBA00022912"/>
    </source>
</evidence>
<dbReference type="InterPro" id="IPR016667">
    <property type="entry name" value="Caps_polysacc_synth_CpsB/CapC"/>
</dbReference>
<dbReference type="PANTHER" id="PTHR39181:SF1">
    <property type="entry name" value="TYROSINE-PROTEIN PHOSPHATASE YWQE"/>
    <property type="match status" value="1"/>
</dbReference>
<evidence type="ECO:0000256" key="2">
    <source>
        <dbReference type="ARBA" id="ARBA00013064"/>
    </source>
</evidence>
<comment type="caution">
    <text evidence="6">The sequence shown here is derived from an EMBL/GenBank/DDBJ whole genome shotgun (WGS) entry which is preliminary data.</text>
</comment>
<dbReference type="InterPro" id="IPR016195">
    <property type="entry name" value="Pol/histidinol_Pase-like"/>
</dbReference>
<keyword evidence="3" id="KW-0378">Hydrolase</keyword>
<name>A0A0R1ETL1_LACZE</name>
<dbReference type="PIRSF" id="PIRSF016557">
    <property type="entry name" value="Caps_synth_CpsB"/>
    <property type="match status" value="1"/>
</dbReference>
<dbReference type="AlphaFoldDB" id="A0A0R1ETL1"/>
<dbReference type="EC" id="3.1.3.48" evidence="2"/>
<reference evidence="6 7" key="1">
    <citation type="journal article" date="2015" name="Genome Announc.">
        <title>Expanding the biotechnology potential of lactobacilli through comparative genomics of 213 strains and associated genera.</title>
        <authorList>
            <person name="Sun Z."/>
            <person name="Harris H.M."/>
            <person name="McCann A."/>
            <person name="Guo C."/>
            <person name="Argimon S."/>
            <person name="Zhang W."/>
            <person name="Yang X."/>
            <person name="Jeffery I.B."/>
            <person name="Cooney J.C."/>
            <person name="Kagawa T.F."/>
            <person name="Liu W."/>
            <person name="Song Y."/>
            <person name="Salvetti E."/>
            <person name="Wrobel A."/>
            <person name="Rasinkangas P."/>
            <person name="Parkhill J."/>
            <person name="Rea M.C."/>
            <person name="O'Sullivan O."/>
            <person name="Ritari J."/>
            <person name="Douillard F.P."/>
            <person name="Paul Ross R."/>
            <person name="Yang R."/>
            <person name="Briner A.E."/>
            <person name="Felis G.E."/>
            <person name="de Vos W.M."/>
            <person name="Barrangou R."/>
            <person name="Klaenhammer T.R."/>
            <person name="Caufield P.W."/>
            <person name="Cui Y."/>
            <person name="Zhang H."/>
            <person name="O'Toole P.W."/>
        </authorList>
    </citation>
    <scope>NUCLEOTIDE SEQUENCE [LARGE SCALE GENOMIC DNA]</scope>
    <source>
        <strain evidence="6 7">DSM 20178</strain>
    </source>
</reference>
<protein>
    <recommendedName>
        <fullName evidence="2">protein-tyrosine-phosphatase</fullName>
        <ecNumber evidence="2">3.1.3.48</ecNumber>
    </recommendedName>
</protein>
<dbReference type="SUPFAM" id="SSF89550">
    <property type="entry name" value="PHP domain-like"/>
    <property type="match status" value="1"/>
</dbReference>
<comment type="catalytic activity">
    <reaction evidence="5">
        <text>O-phospho-L-tyrosyl-[protein] + H2O = L-tyrosyl-[protein] + phosphate</text>
        <dbReference type="Rhea" id="RHEA:10684"/>
        <dbReference type="Rhea" id="RHEA-COMP:10136"/>
        <dbReference type="Rhea" id="RHEA-COMP:20101"/>
        <dbReference type="ChEBI" id="CHEBI:15377"/>
        <dbReference type="ChEBI" id="CHEBI:43474"/>
        <dbReference type="ChEBI" id="CHEBI:46858"/>
        <dbReference type="ChEBI" id="CHEBI:61978"/>
        <dbReference type="EC" id="3.1.3.48"/>
    </reaction>
</comment>
<dbReference type="PANTHER" id="PTHR39181">
    <property type="entry name" value="TYROSINE-PROTEIN PHOSPHATASE YWQE"/>
    <property type="match status" value="1"/>
</dbReference>
<dbReference type="EMBL" id="AZCT01000019">
    <property type="protein sequence ID" value="KRK11089.1"/>
    <property type="molecule type" value="Genomic_DNA"/>
</dbReference>
<evidence type="ECO:0000256" key="5">
    <source>
        <dbReference type="ARBA" id="ARBA00051722"/>
    </source>
</evidence>
<dbReference type="GO" id="GO:0004725">
    <property type="term" value="F:protein tyrosine phosphatase activity"/>
    <property type="evidence" value="ECO:0007669"/>
    <property type="project" value="UniProtKB-EC"/>
</dbReference>
<keyword evidence="4" id="KW-0904">Protein phosphatase</keyword>
<evidence type="ECO:0000256" key="1">
    <source>
        <dbReference type="ARBA" id="ARBA00005750"/>
    </source>
</evidence>
<organism evidence="6 7">
    <name type="scientific">Lacticaseibacillus zeae DSM 20178 = KCTC 3804</name>
    <dbReference type="NCBI Taxonomy" id="1423816"/>
    <lineage>
        <taxon>Bacteria</taxon>
        <taxon>Bacillati</taxon>
        <taxon>Bacillota</taxon>
        <taxon>Bacilli</taxon>
        <taxon>Lactobacillales</taxon>
        <taxon>Lactobacillaceae</taxon>
        <taxon>Lacticaseibacillus</taxon>
    </lineage>
</organism>
<gene>
    <name evidence="6" type="ORF">FD51_GL001269</name>
</gene>
<dbReference type="GO" id="GO:0030145">
    <property type="term" value="F:manganese ion binding"/>
    <property type="evidence" value="ECO:0007669"/>
    <property type="project" value="InterPro"/>
</dbReference>
<comment type="similarity">
    <text evidence="1">Belongs to the metallo-dependent hydrolases superfamily. CpsB/CapC family.</text>
</comment>
<dbReference type="Proteomes" id="UP000051984">
    <property type="component" value="Unassembled WGS sequence"/>
</dbReference>
<dbReference type="eggNOG" id="COG4464">
    <property type="taxonomic scope" value="Bacteria"/>
</dbReference>
<dbReference type="Pfam" id="PF19567">
    <property type="entry name" value="CpsB_CapC"/>
    <property type="match status" value="1"/>
</dbReference>